<dbReference type="Pfam" id="PF18765">
    <property type="entry name" value="Polbeta"/>
    <property type="match status" value="1"/>
</dbReference>
<name>A0A0H4I8U4_9GAMM</name>
<sequence>MVLVNQVDIREPILTFAEALSKEFDVVQLVLYGSRARGDYCAESDTNVAVLLRGENEGLREFVDVKLALASVAYEILLVTGVRIRPHPVWEAEWSNPERSRPVDLEVLERIASEGIVVWQA</sequence>
<evidence type="ECO:0000313" key="4">
    <source>
        <dbReference type="Proteomes" id="UP000036406"/>
    </source>
</evidence>
<dbReference type="Proteomes" id="UP000036406">
    <property type="component" value="Chromosome"/>
</dbReference>
<evidence type="ECO:0000313" key="3">
    <source>
        <dbReference type="EMBL" id="AKO54167.1"/>
    </source>
</evidence>
<evidence type="ECO:0000313" key="2">
    <source>
        <dbReference type="EMBL" id="AKO54163.1"/>
    </source>
</evidence>
<keyword evidence="4" id="KW-1185">Reference proteome</keyword>
<dbReference type="EMBL" id="CP011494">
    <property type="protein sequence ID" value="AKO54167.1"/>
    <property type="molecule type" value="Genomic_DNA"/>
</dbReference>
<dbReference type="EMBL" id="CP011494">
    <property type="protein sequence ID" value="AKO54163.1"/>
    <property type="molecule type" value="Genomic_DNA"/>
</dbReference>
<dbReference type="InterPro" id="IPR043519">
    <property type="entry name" value="NT_sf"/>
</dbReference>
<gene>
    <name evidence="2" type="ORF">ABA45_02100</name>
    <name evidence="3" type="ORF">ABA45_02160</name>
</gene>
<accession>A0A0H4I8U4</accession>
<dbReference type="KEGG" id="mpq:ABA45_02160"/>
<feature type="domain" description="Polymerase beta nucleotidyltransferase" evidence="1">
    <location>
        <begin position="18"/>
        <end position="75"/>
    </location>
</feature>
<proteinExistence type="predicted"/>
<dbReference type="AlphaFoldDB" id="A0A0H4I8U4"/>
<dbReference type="PATRIC" id="fig|330734.3.peg.467"/>
<organism evidence="2 4">
    <name type="scientific">Marinobacter psychrophilus</name>
    <dbReference type="NCBI Taxonomy" id="330734"/>
    <lineage>
        <taxon>Bacteria</taxon>
        <taxon>Pseudomonadati</taxon>
        <taxon>Pseudomonadota</taxon>
        <taxon>Gammaproteobacteria</taxon>
        <taxon>Pseudomonadales</taxon>
        <taxon>Marinobacteraceae</taxon>
        <taxon>Marinobacter</taxon>
    </lineage>
</organism>
<dbReference type="Gene3D" id="3.30.460.10">
    <property type="entry name" value="Beta Polymerase, domain 2"/>
    <property type="match status" value="1"/>
</dbReference>
<evidence type="ECO:0000259" key="1">
    <source>
        <dbReference type="Pfam" id="PF18765"/>
    </source>
</evidence>
<reference evidence="2 4" key="1">
    <citation type="submission" date="2015-05" db="EMBL/GenBank/DDBJ databases">
        <title>Complete genome of Marinobacter psychrophilus strain 20041T isolated from sea-ice of the Canadian Basin.</title>
        <authorList>
            <person name="Song L."/>
            <person name="Ren L."/>
            <person name="Yu Y."/>
            <person name="Wang X."/>
        </authorList>
    </citation>
    <scope>NUCLEOTIDE SEQUENCE [LARGE SCALE GENOMIC DNA]</scope>
    <source>
        <strain evidence="2 4">20041</strain>
    </source>
</reference>
<dbReference type="CDD" id="cd05403">
    <property type="entry name" value="NT_KNTase_like"/>
    <property type="match status" value="1"/>
</dbReference>
<dbReference type="InterPro" id="IPR041633">
    <property type="entry name" value="Polbeta"/>
</dbReference>
<dbReference type="KEGG" id="mpq:ABA45_02100"/>
<protein>
    <recommendedName>
        <fullName evidence="1">Polymerase beta nucleotidyltransferase domain-containing protein</fullName>
    </recommendedName>
</protein>
<dbReference type="SUPFAM" id="SSF81301">
    <property type="entry name" value="Nucleotidyltransferase"/>
    <property type="match status" value="1"/>
</dbReference>